<sequence>MYFSFMEQRKAIGFNPLDFANTETAIWNKELRVQLPILNGTWSVEKS</sequence>
<protein>
    <submittedName>
        <fullName evidence="1">Uncharacterized protein</fullName>
    </submittedName>
</protein>
<comment type="caution">
    <text evidence="1">The sequence shown here is derived from an EMBL/GenBank/DDBJ whole genome shotgun (WGS) entry which is preliminary data.</text>
</comment>
<name>A0AB35K3K2_9GAMM</name>
<dbReference type="Proteomes" id="UP001150055">
    <property type="component" value="Unassembled WGS sequence"/>
</dbReference>
<dbReference type="EMBL" id="JALNTG010000054">
    <property type="protein sequence ID" value="MDD9321218.1"/>
    <property type="molecule type" value="Genomic_DNA"/>
</dbReference>
<dbReference type="RefSeq" id="WP_155519369.1">
    <property type="nucleotide sequence ID" value="NZ_JALNTG010000054.1"/>
</dbReference>
<accession>A0AB35K3K2</accession>
<evidence type="ECO:0000313" key="1">
    <source>
        <dbReference type="EMBL" id="MDD9321218.1"/>
    </source>
</evidence>
<evidence type="ECO:0000313" key="2">
    <source>
        <dbReference type="Proteomes" id="UP001150055"/>
    </source>
</evidence>
<organism evidence="1 2">
    <name type="scientific">Acinetobacter lactucae</name>
    <dbReference type="NCBI Taxonomy" id="1785128"/>
    <lineage>
        <taxon>Bacteria</taxon>
        <taxon>Pseudomonadati</taxon>
        <taxon>Pseudomonadota</taxon>
        <taxon>Gammaproteobacteria</taxon>
        <taxon>Moraxellales</taxon>
        <taxon>Moraxellaceae</taxon>
        <taxon>Acinetobacter</taxon>
        <taxon>Acinetobacter calcoaceticus/baumannii complex</taxon>
    </lineage>
</organism>
<reference evidence="1" key="1">
    <citation type="submission" date="2022-12" db="EMBL/GenBank/DDBJ databases">
        <title>Acinetobacter lactucae: Emerging opportunistic pathogenic species of genus Acinetobacter isolated from immunocompromised patients in clinical settings of India.</title>
        <authorList>
            <person name="Amar A.K."/>
            <person name="Sawant A.R."/>
            <person name="Meera M."/>
            <person name="Tomar A."/>
            <person name="Sistla S."/>
            <person name="Prashanth K."/>
        </authorList>
    </citation>
    <scope>NUCLEOTIDE SEQUENCE</scope>
    <source>
        <strain evidence="1">PKAL1828C</strain>
    </source>
</reference>
<proteinExistence type="predicted"/>
<dbReference type="AlphaFoldDB" id="A0AB35K3K2"/>
<gene>
    <name evidence="1" type="ORF">M0O54_14060</name>
</gene>